<protein>
    <recommendedName>
        <fullName evidence="2">Caspase family p20 domain-containing protein</fullName>
    </recommendedName>
</protein>
<dbReference type="PROSITE" id="PS50208">
    <property type="entry name" value="CASPASE_P20"/>
    <property type="match status" value="1"/>
</dbReference>
<sequence length="282" mass="31421">MALVIGNGKYENLDQLRTPENDATTMGETLSSLGFQVFLATNLNGERMRNALTLFQEKVEFSDTVLVYFAGHGTQNYGVNYLMPIDFDPNNSSKKIDAINVETIVGALSNQLRTNLFIFDACFNELNQNSTGENSNARAVNAPPMGSLITFSTTIGKKAFDGVANHSIFTGALLDNMKIPDIDIEELFRNTRRDVLVNSNNHQMPTTISSLITQFRLNATQSLDDDTVDQNFMHLSEYGFSHKSVLRDMENGLEISQHDKAKQALRKLLCAKLDSPLPRQCQ</sequence>
<dbReference type="Proteomes" id="UP000634455">
    <property type="component" value="Unassembled WGS sequence"/>
</dbReference>
<dbReference type="EMBL" id="BMZF01000006">
    <property type="protein sequence ID" value="GHA56108.1"/>
    <property type="molecule type" value="Genomic_DNA"/>
</dbReference>
<dbReference type="PANTHER" id="PTHR22576:SF37">
    <property type="entry name" value="MUCOSA-ASSOCIATED LYMPHOID TISSUE LYMPHOMA TRANSLOCATION PROTEIN 1"/>
    <property type="match status" value="1"/>
</dbReference>
<comment type="caution">
    <text evidence="3">The sequence shown here is derived from an EMBL/GenBank/DDBJ whole genome shotgun (WGS) entry which is preliminary data.</text>
</comment>
<dbReference type="InterPro" id="IPR052039">
    <property type="entry name" value="Caspase-related_regulators"/>
</dbReference>
<dbReference type="InterPro" id="IPR001309">
    <property type="entry name" value="Pept_C14_p20"/>
</dbReference>
<dbReference type="SUPFAM" id="SSF52129">
    <property type="entry name" value="Caspase-like"/>
    <property type="match status" value="1"/>
</dbReference>
<organism evidence="3 4">
    <name type="scientific">Paramylibacter ulvae</name>
    <dbReference type="NCBI Taxonomy" id="1651968"/>
    <lineage>
        <taxon>Bacteria</taxon>
        <taxon>Pseudomonadati</taxon>
        <taxon>Pseudomonadota</taxon>
        <taxon>Alphaproteobacteria</taxon>
        <taxon>Rhodobacterales</taxon>
        <taxon>Paracoccaceae</taxon>
        <taxon>Paramylibacter</taxon>
    </lineage>
</organism>
<evidence type="ECO:0000259" key="2">
    <source>
        <dbReference type="PROSITE" id="PS50208"/>
    </source>
</evidence>
<dbReference type="PANTHER" id="PTHR22576">
    <property type="entry name" value="MUCOSA ASSOCIATED LYMPHOID TISSUE LYMPHOMA TRANSLOCATION PROTEIN 1/PARACASPASE"/>
    <property type="match status" value="1"/>
</dbReference>
<dbReference type="SMART" id="SM00115">
    <property type="entry name" value="CASc"/>
    <property type="match status" value="1"/>
</dbReference>
<proteinExistence type="inferred from homology"/>
<dbReference type="InterPro" id="IPR015917">
    <property type="entry name" value="Pept_C14A"/>
</dbReference>
<name>A0ABQ3D4E6_9RHOB</name>
<dbReference type="InterPro" id="IPR011600">
    <property type="entry name" value="Pept_C14_caspase"/>
</dbReference>
<evidence type="ECO:0000313" key="3">
    <source>
        <dbReference type="EMBL" id="GHA56108.1"/>
    </source>
</evidence>
<comment type="similarity">
    <text evidence="1">Belongs to the peptidase C14A family.</text>
</comment>
<accession>A0ABQ3D4E6</accession>
<feature type="domain" description="Caspase family p20" evidence="2">
    <location>
        <begin position="1"/>
        <end position="76"/>
    </location>
</feature>
<evidence type="ECO:0000313" key="4">
    <source>
        <dbReference type="Proteomes" id="UP000634455"/>
    </source>
</evidence>
<dbReference type="Pfam" id="PF00656">
    <property type="entry name" value="Peptidase_C14"/>
    <property type="match status" value="1"/>
</dbReference>
<reference evidence="4" key="1">
    <citation type="journal article" date="2019" name="Int. J. Syst. Evol. Microbiol.">
        <title>The Global Catalogue of Microorganisms (GCM) 10K type strain sequencing project: providing services to taxonomists for standard genome sequencing and annotation.</title>
        <authorList>
            <consortium name="The Broad Institute Genomics Platform"/>
            <consortium name="The Broad Institute Genome Sequencing Center for Infectious Disease"/>
            <person name="Wu L."/>
            <person name="Ma J."/>
        </authorList>
    </citation>
    <scope>NUCLEOTIDE SEQUENCE [LARGE SCALE GENOMIC DNA]</scope>
    <source>
        <strain evidence="4">KCTC 32465</strain>
    </source>
</reference>
<keyword evidence="4" id="KW-1185">Reference proteome</keyword>
<gene>
    <name evidence="3" type="ORF">GCM10008927_22300</name>
</gene>
<dbReference type="RefSeq" id="WP_189640804.1">
    <property type="nucleotide sequence ID" value="NZ_BMZF01000006.1"/>
</dbReference>
<dbReference type="Gene3D" id="3.40.50.1460">
    <property type="match status" value="1"/>
</dbReference>
<dbReference type="InterPro" id="IPR029030">
    <property type="entry name" value="Caspase-like_dom_sf"/>
</dbReference>
<evidence type="ECO:0000256" key="1">
    <source>
        <dbReference type="ARBA" id="ARBA00010134"/>
    </source>
</evidence>